<evidence type="ECO:0000256" key="3">
    <source>
        <dbReference type="ARBA" id="ARBA00022475"/>
    </source>
</evidence>
<dbReference type="PROSITE" id="PS50928">
    <property type="entry name" value="ABC_TM1"/>
    <property type="match status" value="1"/>
</dbReference>
<evidence type="ECO:0000256" key="7">
    <source>
        <dbReference type="RuleBase" id="RU363032"/>
    </source>
</evidence>
<feature type="transmembrane region" description="Helical" evidence="7">
    <location>
        <begin position="245"/>
        <end position="265"/>
    </location>
</feature>
<dbReference type="InterPro" id="IPR045621">
    <property type="entry name" value="BPD_transp_1_N"/>
</dbReference>
<evidence type="ECO:0000313" key="10">
    <source>
        <dbReference type="EMBL" id="SDU73462.1"/>
    </source>
</evidence>
<dbReference type="AlphaFoldDB" id="A0A1H2KY50"/>
<evidence type="ECO:0000313" key="11">
    <source>
        <dbReference type="Proteomes" id="UP000183180"/>
    </source>
</evidence>
<evidence type="ECO:0000256" key="1">
    <source>
        <dbReference type="ARBA" id="ARBA00004651"/>
    </source>
</evidence>
<comment type="similarity">
    <text evidence="7">Belongs to the binding-protein-dependent transport system permease family.</text>
</comment>
<keyword evidence="2 7" id="KW-0813">Transport</keyword>
<keyword evidence="6 7" id="KW-0472">Membrane</keyword>
<dbReference type="STRING" id="158898.SAMN04488548_1343969"/>
<sequence>MTVDISVDPGIVDPGAVDSRRATTTAGGGSAGTKGSAAGALWSRISEWAWIGRAAGRGIVNFLIFVIVAFFLVQLIPGDPLVSASGGRLSGAALEQAREAYGLNGSLASQFWAYLTSLFSLDLGSSIATGRPVVEDMATRVPATLELIGAGLFFACLISLPMSYLIVTRPTNRFSKVLRSYASSAGAIPEYVVGILFLFVFFATLAWVPAPSGRLDPILMPPAEVTGFPVLDAFIAGDTAAANSYIAHLILPVAVMTVSHSAILVKSLVLALDTEIDSSATRFRIASGAPRRVVILSIYRRALPSAVAMLGMIFGLLLGGAVVLESLFGLGGLGQYAVDAVRSSDVFALRSFLVVIAALCLIVCFLTEVATGLLDPRRRDSRNQEV</sequence>
<feature type="transmembrane region" description="Helical" evidence="7">
    <location>
        <begin position="147"/>
        <end position="167"/>
    </location>
</feature>
<evidence type="ECO:0000259" key="9">
    <source>
        <dbReference type="PROSITE" id="PS50928"/>
    </source>
</evidence>
<dbReference type="GO" id="GO:0071916">
    <property type="term" value="F:dipeptide transmembrane transporter activity"/>
    <property type="evidence" value="ECO:0007669"/>
    <property type="project" value="TreeGrafter"/>
</dbReference>
<dbReference type="InterPro" id="IPR000515">
    <property type="entry name" value="MetI-like"/>
</dbReference>
<feature type="transmembrane region" description="Helical" evidence="7">
    <location>
        <begin position="348"/>
        <end position="374"/>
    </location>
</feature>
<evidence type="ECO:0000256" key="4">
    <source>
        <dbReference type="ARBA" id="ARBA00022692"/>
    </source>
</evidence>
<dbReference type="SUPFAM" id="SSF161098">
    <property type="entry name" value="MetI-like"/>
    <property type="match status" value="1"/>
</dbReference>
<feature type="transmembrane region" description="Helical" evidence="7">
    <location>
        <begin position="188"/>
        <end position="210"/>
    </location>
</feature>
<name>A0A1H2KY50_9ACTN</name>
<keyword evidence="4 7" id="KW-0812">Transmembrane</keyword>
<gene>
    <name evidence="10" type="ORF">SAMN04488548_1343969</name>
</gene>
<dbReference type="InterPro" id="IPR035906">
    <property type="entry name" value="MetI-like_sf"/>
</dbReference>
<evidence type="ECO:0000256" key="2">
    <source>
        <dbReference type="ARBA" id="ARBA00022448"/>
    </source>
</evidence>
<keyword evidence="5 7" id="KW-1133">Transmembrane helix</keyword>
<organism evidence="10 11">
    <name type="scientific">Gordonia westfalica</name>
    <dbReference type="NCBI Taxonomy" id="158898"/>
    <lineage>
        <taxon>Bacteria</taxon>
        <taxon>Bacillati</taxon>
        <taxon>Actinomycetota</taxon>
        <taxon>Actinomycetes</taxon>
        <taxon>Mycobacteriales</taxon>
        <taxon>Gordoniaceae</taxon>
        <taxon>Gordonia</taxon>
    </lineage>
</organism>
<keyword evidence="3" id="KW-1003">Cell membrane</keyword>
<feature type="region of interest" description="Disordered" evidence="8">
    <location>
        <begin position="1"/>
        <end position="32"/>
    </location>
</feature>
<dbReference type="Pfam" id="PF19300">
    <property type="entry name" value="BPD_transp_1_N"/>
    <property type="match status" value="1"/>
</dbReference>
<evidence type="ECO:0000256" key="5">
    <source>
        <dbReference type="ARBA" id="ARBA00022989"/>
    </source>
</evidence>
<accession>A0A1H2KY50</accession>
<feature type="transmembrane region" description="Helical" evidence="7">
    <location>
        <begin position="306"/>
        <end position="328"/>
    </location>
</feature>
<protein>
    <submittedName>
        <fullName evidence="10">Peptide/nickel transport system permease protein</fullName>
    </submittedName>
</protein>
<dbReference type="Proteomes" id="UP000183180">
    <property type="component" value="Unassembled WGS sequence"/>
</dbReference>
<dbReference type="OrthoDB" id="4695618at2"/>
<dbReference type="GO" id="GO:0005886">
    <property type="term" value="C:plasma membrane"/>
    <property type="evidence" value="ECO:0007669"/>
    <property type="project" value="UniProtKB-SubCell"/>
</dbReference>
<feature type="domain" description="ABC transmembrane type-1" evidence="9">
    <location>
        <begin position="141"/>
        <end position="367"/>
    </location>
</feature>
<reference evidence="10 11" key="1">
    <citation type="submission" date="2016-10" db="EMBL/GenBank/DDBJ databases">
        <authorList>
            <person name="de Groot N.N."/>
        </authorList>
    </citation>
    <scope>NUCLEOTIDE SEQUENCE [LARGE SCALE GENOMIC DNA]</scope>
    <source>
        <strain evidence="10 11">DSM 44215</strain>
    </source>
</reference>
<evidence type="ECO:0000256" key="6">
    <source>
        <dbReference type="ARBA" id="ARBA00023136"/>
    </source>
</evidence>
<dbReference type="PANTHER" id="PTHR43163">
    <property type="entry name" value="DIPEPTIDE TRANSPORT SYSTEM PERMEASE PROTEIN DPPB-RELATED"/>
    <property type="match status" value="1"/>
</dbReference>
<proteinExistence type="inferred from homology"/>
<dbReference type="PANTHER" id="PTHR43163:SF6">
    <property type="entry name" value="DIPEPTIDE TRANSPORT SYSTEM PERMEASE PROTEIN DPPB-RELATED"/>
    <property type="match status" value="1"/>
</dbReference>
<comment type="subcellular location">
    <subcellularLocation>
        <location evidence="1 7">Cell membrane</location>
        <topology evidence="1 7">Multi-pass membrane protein</topology>
    </subcellularLocation>
</comment>
<dbReference type="Pfam" id="PF00528">
    <property type="entry name" value="BPD_transp_1"/>
    <property type="match status" value="1"/>
</dbReference>
<feature type="transmembrane region" description="Helical" evidence="7">
    <location>
        <begin position="58"/>
        <end position="76"/>
    </location>
</feature>
<dbReference type="RefSeq" id="WP_074852470.1">
    <property type="nucleotide sequence ID" value="NZ_FNLM01000034.1"/>
</dbReference>
<evidence type="ECO:0000256" key="8">
    <source>
        <dbReference type="SAM" id="MobiDB-lite"/>
    </source>
</evidence>
<dbReference type="EMBL" id="FNLM01000034">
    <property type="protein sequence ID" value="SDU73462.1"/>
    <property type="molecule type" value="Genomic_DNA"/>
</dbReference>